<dbReference type="EMBL" id="CP136920">
    <property type="protein sequence ID" value="WOO41300.1"/>
    <property type="molecule type" value="Genomic_DNA"/>
</dbReference>
<gene>
    <name evidence="3" type="ORF">RZN69_21990</name>
</gene>
<feature type="signal peptide" evidence="1">
    <location>
        <begin position="1"/>
        <end position="21"/>
    </location>
</feature>
<dbReference type="SUPFAM" id="SSF54001">
    <property type="entry name" value="Cysteine proteinases"/>
    <property type="match status" value="1"/>
</dbReference>
<evidence type="ECO:0000256" key="1">
    <source>
        <dbReference type="SAM" id="SignalP"/>
    </source>
</evidence>
<dbReference type="KEGG" id="puo:RZN69_21990"/>
<proteinExistence type="predicted"/>
<dbReference type="Proteomes" id="UP001304300">
    <property type="component" value="Chromosome"/>
</dbReference>
<evidence type="ECO:0000313" key="4">
    <source>
        <dbReference type="Proteomes" id="UP001304300"/>
    </source>
</evidence>
<dbReference type="InterPro" id="IPR002931">
    <property type="entry name" value="Transglutaminase-like"/>
</dbReference>
<evidence type="ECO:0000259" key="2">
    <source>
        <dbReference type="SMART" id="SM00460"/>
    </source>
</evidence>
<dbReference type="AlphaFoldDB" id="A0AAQ3L8J4"/>
<feature type="chain" id="PRO_5042975932" evidence="1">
    <location>
        <begin position="22"/>
        <end position="512"/>
    </location>
</feature>
<sequence>MPCKIQTLFPIIFLFAAPLLAVKPPEVISYDPEDPPQGLFADEWMEVRLGGQKSGYSHMILRREGDVIHSEVDTYMSIARGAIGITVESLETTKETVDGKPLAFSSKMVVSNQPVITSGEIADGKVSITTEGPGYTNTQTYPFPKGALMTWGLSRKGFIEGFKPGTEYDVLFYSPSLNAQKAVPGTVKIIGEEPFDYLGTKMKGIRGETILRTGAADIVTTSWSDAEGRVLMTQMDMMGMPMTMIVVDEVTALKDFVPPEMFISSLISVDHRIPDDADSVVYRLKLQDGDIEKSLPPESDFQKVTYDAAENAALVTVTRPNMKAVPDKISSLSPSQKPALKPNLIINSEDSQILKLAAKARKKADQKPLQLAQDLRDFVYDFIDEKSLSVGFASASEVANNPVGDCSEHAVLLAALGRAEGIPSRVAAGLLYLPSYEGQKNIMGYHMWTQFYIGGEWLDFDAIDDAETAGPTRVALHYSYLEDESLASLGLELVDIIGQLKVEIVSIDGKSL</sequence>
<dbReference type="Gene3D" id="3.10.620.30">
    <property type="match status" value="1"/>
</dbReference>
<protein>
    <submittedName>
        <fullName evidence="3">Transglutaminase-like domain-containing protein</fullName>
    </submittedName>
</protein>
<organism evidence="3 4">
    <name type="scientific">Rubellicoccus peritrichatus</name>
    <dbReference type="NCBI Taxonomy" id="3080537"/>
    <lineage>
        <taxon>Bacteria</taxon>
        <taxon>Pseudomonadati</taxon>
        <taxon>Verrucomicrobiota</taxon>
        <taxon>Opitutia</taxon>
        <taxon>Puniceicoccales</taxon>
        <taxon>Cerasicoccaceae</taxon>
        <taxon>Rubellicoccus</taxon>
    </lineage>
</organism>
<name>A0AAQ3L8J4_9BACT</name>
<dbReference type="PANTHER" id="PTHR33490">
    <property type="entry name" value="BLR5614 PROTEIN-RELATED"/>
    <property type="match status" value="1"/>
</dbReference>
<dbReference type="SMART" id="SM00460">
    <property type="entry name" value="TGc"/>
    <property type="match status" value="1"/>
</dbReference>
<dbReference type="Pfam" id="PF01841">
    <property type="entry name" value="Transglut_core"/>
    <property type="match status" value="1"/>
</dbReference>
<feature type="domain" description="Transglutaminase-like" evidence="2">
    <location>
        <begin position="398"/>
        <end position="464"/>
    </location>
</feature>
<keyword evidence="1" id="KW-0732">Signal</keyword>
<keyword evidence="4" id="KW-1185">Reference proteome</keyword>
<evidence type="ECO:0000313" key="3">
    <source>
        <dbReference type="EMBL" id="WOO41300.1"/>
    </source>
</evidence>
<dbReference type="InterPro" id="IPR038765">
    <property type="entry name" value="Papain-like_cys_pep_sf"/>
</dbReference>
<reference evidence="3 4" key="1">
    <citation type="submission" date="2023-10" db="EMBL/GenBank/DDBJ databases">
        <title>Rubellicoccus peritrichatus gen. nov., sp. nov., isolated from an algae of coral reef tank.</title>
        <authorList>
            <person name="Luo J."/>
        </authorList>
    </citation>
    <scope>NUCLEOTIDE SEQUENCE [LARGE SCALE GENOMIC DNA]</scope>
    <source>
        <strain evidence="3 4">CR14</strain>
    </source>
</reference>
<dbReference type="RefSeq" id="WP_317833743.1">
    <property type="nucleotide sequence ID" value="NZ_CP136920.1"/>
</dbReference>
<accession>A0AAQ3L8J4</accession>